<evidence type="ECO:0000256" key="7">
    <source>
        <dbReference type="PIRNR" id="PIRNR000368"/>
    </source>
</evidence>
<dbReference type="AlphaFoldDB" id="A0A0P0G3K1"/>
<evidence type="ECO:0000313" key="18">
    <source>
        <dbReference type="Proteomes" id="UP000448877"/>
    </source>
</evidence>
<comment type="similarity">
    <text evidence="7">Belongs to the organic radical-activating enzymes family.</text>
</comment>
<dbReference type="SFLD" id="SFLDG01063">
    <property type="entry name" value="activating_enzymes__group_1"/>
    <property type="match status" value="1"/>
</dbReference>
<dbReference type="SFLD" id="SFLDG01066">
    <property type="entry name" value="organic_radical-activating_enz"/>
    <property type="match status" value="1"/>
</dbReference>
<dbReference type="InterPro" id="IPR013785">
    <property type="entry name" value="Aldolase_TIM"/>
</dbReference>
<evidence type="ECO:0000313" key="17">
    <source>
        <dbReference type="Proteomes" id="UP000325055"/>
    </source>
</evidence>
<dbReference type="SFLD" id="SFLDS00029">
    <property type="entry name" value="Radical_SAM"/>
    <property type="match status" value="1"/>
</dbReference>
<comment type="cofactor">
    <cofactor evidence="1">
        <name>[4Fe-4S] cluster</name>
        <dbReference type="ChEBI" id="CHEBI:49883"/>
    </cofactor>
</comment>
<keyword evidence="2" id="KW-0004">4Fe-4S</keyword>
<dbReference type="PANTHER" id="PTHR30352:SF2">
    <property type="entry name" value="ANAEROBIC RIBONUCLEOSIDE-TRIPHOSPHATE REDUCTASE-ACTIVATING PROTEIN"/>
    <property type="match status" value="1"/>
</dbReference>
<reference evidence="14 16" key="2">
    <citation type="submission" date="2018-08" db="EMBL/GenBank/DDBJ databases">
        <title>A genome reference for cultivated species of the human gut microbiota.</title>
        <authorList>
            <person name="Zou Y."/>
            <person name="Xue W."/>
            <person name="Luo G."/>
        </authorList>
    </citation>
    <scope>NUCLEOTIDE SEQUENCE [LARGE SCALE GENOMIC DNA]</scope>
    <source>
        <strain evidence="14 16">AF22-3AC</strain>
    </source>
</reference>
<reference evidence="13" key="4">
    <citation type="submission" date="2023-08" db="EMBL/GenBank/DDBJ databases">
        <title>Reintroducing virulent viruses to syntetic microbiomes.</title>
        <authorList>
            <person name="Wilde J."/>
            <person name="Boyes R."/>
            <person name="Robinson A.V."/>
            <person name="Daisley B.A."/>
            <person name="Allen-Vercoe E."/>
        </authorList>
    </citation>
    <scope>NUCLEOTIDE SEQUENCE</scope>
    <source>
        <strain evidence="13">225I_12FAA</strain>
    </source>
</reference>
<evidence type="ECO:0000259" key="8">
    <source>
        <dbReference type="PROSITE" id="PS51918"/>
    </source>
</evidence>
<evidence type="ECO:0000313" key="14">
    <source>
        <dbReference type="EMBL" id="RGS34376.1"/>
    </source>
</evidence>
<dbReference type="GO" id="GO:0043365">
    <property type="term" value="F:[formate-C-acetyltransferase]-activating enzyme activity"/>
    <property type="evidence" value="ECO:0007669"/>
    <property type="project" value="InterPro"/>
</dbReference>
<evidence type="ECO:0000256" key="1">
    <source>
        <dbReference type="ARBA" id="ARBA00001966"/>
    </source>
</evidence>
<dbReference type="EMBL" id="VVYX01000050">
    <property type="protein sequence ID" value="KAA5413405.1"/>
    <property type="molecule type" value="Genomic_DNA"/>
</dbReference>
<dbReference type="eggNOG" id="COG0602">
    <property type="taxonomic scope" value="Bacteria"/>
</dbReference>
<dbReference type="RefSeq" id="WP_007213451.1">
    <property type="nucleotide sequence ID" value="NZ_CABMLT010000037.1"/>
</dbReference>
<keyword evidence="9" id="KW-0456">Lyase</keyword>
<dbReference type="EMBL" id="QRVJ01000022">
    <property type="protein sequence ID" value="RGS34376.1"/>
    <property type="molecule type" value="Genomic_DNA"/>
</dbReference>
<evidence type="ECO:0000313" key="16">
    <source>
        <dbReference type="Proteomes" id="UP000283341"/>
    </source>
</evidence>
<keyword evidence="3" id="KW-0949">S-adenosyl-L-methionine</keyword>
<evidence type="ECO:0000313" key="13">
    <source>
        <dbReference type="EMBL" id="MDT4512259.1"/>
    </source>
</evidence>
<reference evidence="17 18" key="3">
    <citation type="journal article" date="2019" name="Nat. Med.">
        <title>A library of human gut bacterial isolates paired with longitudinal multiomics data enables mechanistic microbiome research.</title>
        <authorList>
            <person name="Poyet M."/>
            <person name="Groussin M."/>
            <person name="Gibbons S.M."/>
            <person name="Avila-Pacheco J."/>
            <person name="Jiang X."/>
            <person name="Kearney S.M."/>
            <person name="Perrotta A.R."/>
            <person name="Berdy B."/>
            <person name="Zhao S."/>
            <person name="Lieberman T.D."/>
            <person name="Swanson P.K."/>
            <person name="Smith M."/>
            <person name="Roesemann S."/>
            <person name="Alexander J.E."/>
            <person name="Rich S.A."/>
            <person name="Livny J."/>
            <person name="Vlamakis H."/>
            <person name="Clish C."/>
            <person name="Bullock K."/>
            <person name="Deik A."/>
            <person name="Scott J."/>
            <person name="Pierce K.A."/>
            <person name="Xavier R.J."/>
            <person name="Alm E.J."/>
        </authorList>
    </citation>
    <scope>NUCLEOTIDE SEQUENCE [LARGE SCALE GENOMIC DNA]</scope>
    <source>
        <strain evidence="12 18">BIOML-A6</strain>
        <strain evidence="10 17">BIOML-A7</strain>
        <strain evidence="11 19">BIOML-A8</strain>
    </source>
</reference>
<dbReference type="SFLD" id="SFLDF00299">
    <property type="entry name" value="anaerobic_ribonucleoside-triph"/>
    <property type="match status" value="1"/>
</dbReference>
<accession>A0A0P0G3K1</accession>
<dbReference type="NCBIfam" id="TIGR02491">
    <property type="entry name" value="NrdG"/>
    <property type="match status" value="1"/>
</dbReference>
<comment type="function">
    <text evidence="7">Activation of anaerobic ribonucleoside-triphosphate reductase under anaerobic conditions by generation of an organic free radical, using S-adenosylmethionine and reduced flavodoxin as cosubstrates to produce 5'-deoxy-adenosine.</text>
</comment>
<proteinExistence type="inferred from homology"/>
<dbReference type="Pfam" id="PF13353">
    <property type="entry name" value="Fer4_12"/>
    <property type="match status" value="1"/>
</dbReference>
<evidence type="ECO:0000256" key="2">
    <source>
        <dbReference type="ARBA" id="ARBA00022485"/>
    </source>
</evidence>
<dbReference type="Proteomes" id="UP000482653">
    <property type="component" value="Unassembled WGS sequence"/>
</dbReference>
<dbReference type="InterPro" id="IPR012837">
    <property type="entry name" value="NrdG"/>
</dbReference>
<sequence length="169" mass="19055">MLSILDIIEDTTVDGPGFRTSIYAAGCPNRCPGCHNPESWDINRGRWMSTDEILAKVLADNFADVTFSGGDPMYQPEGFTELACAIKEKSSKNIWCYTGYTFETLLRNPLQAKLLQYIDVLVDGKFKQELRDESLCFRGSKNQRLIDVQASLQAEEVVTYNYNPVPRIA</sequence>
<dbReference type="InterPro" id="IPR034457">
    <property type="entry name" value="Organic_radical-activating"/>
</dbReference>
<dbReference type="PROSITE" id="PS51918">
    <property type="entry name" value="RADICAL_SAM"/>
    <property type="match status" value="1"/>
</dbReference>
<evidence type="ECO:0000256" key="4">
    <source>
        <dbReference type="ARBA" id="ARBA00022723"/>
    </source>
</evidence>
<feature type="domain" description="Radical SAM core" evidence="8">
    <location>
        <begin position="13"/>
        <end position="169"/>
    </location>
</feature>
<protein>
    <recommendedName>
        <fullName evidence="7">Anaerobic ribonucleoside-triphosphate reductase-activating protein</fullName>
        <ecNumber evidence="7">1.97.1.-</ecNumber>
    </recommendedName>
</protein>
<dbReference type="SUPFAM" id="SSF102114">
    <property type="entry name" value="Radical SAM enzymes"/>
    <property type="match status" value="1"/>
</dbReference>
<dbReference type="GO" id="GO:0016829">
    <property type="term" value="F:lyase activity"/>
    <property type="evidence" value="ECO:0007669"/>
    <property type="project" value="UniProtKB-KW"/>
</dbReference>
<evidence type="ECO:0000313" key="12">
    <source>
        <dbReference type="EMBL" id="KAA5413442.1"/>
    </source>
</evidence>
<dbReference type="EMBL" id="CP012801">
    <property type="protein sequence ID" value="ALJ62407.1"/>
    <property type="molecule type" value="Genomic_DNA"/>
</dbReference>
<organism evidence="9 15">
    <name type="scientific">Bacteroides cellulosilyticus</name>
    <dbReference type="NCBI Taxonomy" id="246787"/>
    <lineage>
        <taxon>Bacteria</taxon>
        <taxon>Pseudomonadati</taxon>
        <taxon>Bacteroidota</taxon>
        <taxon>Bacteroidia</taxon>
        <taxon>Bacteroidales</taxon>
        <taxon>Bacteroidaceae</taxon>
        <taxon>Bacteroides</taxon>
    </lineage>
</organism>
<evidence type="ECO:0000313" key="15">
    <source>
        <dbReference type="Proteomes" id="UP000061809"/>
    </source>
</evidence>
<dbReference type="EC" id="1.97.1.-" evidence="7"/>
<dbReference type="EMBL" id="JAVSNH010000001">
    <property type="protein sequence ID" value="MDT4512259.1"/>
    <property type="molecule type" value="Genomic_DNA"/>
</dbReference>
<reference evidence="9 15" key="1">
    <citation type="journal article" date="2015" name="Science">
        <title>Genetic determinants of in vivo fitness and diet responsiveness in multiple human gut Bacteroides.</title>
        <authorList>
            <person name="Wu M."/>
            <person name="McNulty N.P."/>
            <person name="Rodionov D.A."/>
            <person name="Khoroshkin M.S."/>
            <person name="Griffin N.W."/>
            <person name="Cheng J."/>
            <person name="Latreille P."/>
            <person name="Kerstetter R.A."/>
            <person name="Terrapon N."/>
            <person name="Henrissat B."/>
            <person name="Osterman A.L."/>
            <person name="Gordon J.I."/>
        </authorList>
    </citation>
    <scope>NUCLEOTIDE SEQUENCE [LARGE SCALE GENOMIC DNA]</scope>
    <source>
        <strain evidence="9 15">WH2</strain>
    </source>
</reference>
<keyword evidence="6" id="KW-0411">Iron-sulfur</keyword>
<dbReference type="Gene3D" id="3.20.20.70">
    <property type="entry name" value="Aldolase class I"/>
    <property type="match status" value="1"/>
</dbReference>
<dbReference type="EMBL" id="VVYW01000020">
    <property type="protein sequence ID" value="KAA5404908.1"/>
    <property type="molecule type" value="Genomic_DNA"/>
</dbReference>
<dbReference type="Proteomes" id="UP000283341">
    <property type="component" value="Unassembled WGS sequence"/>
</dbReference>
<name>A0A0P0G3K1_9BACE</name>
<evidence type="ECO:0000313" key="10">
    <source>
        <dbReference type="EMBL" id="KAA5404908.1"/>
    </source>
</evidence>
<evidence type="ECO:0000256" key="5">
    <source>
        <dbReference type="ARBA" id="ARBA00023004"/>
    </source>
</evidence>
<keyword evidence="4" id="KW-0479">Metal-binding</keyword>
<dbReference type="GO" id="GO:0004748">
    <property type="term" value="F:ribonucleoside-diphosphate reductase activity, thioredoxin disulfide as acceptor"/>
    <property type="evidence" value="ECO:0007669"/>
    <property type="project" value="TreeGrafter"/>
</dbReference>
<dbReference type="Proteomes" id="UP001266995">
    <property type="component" value="Unassembled WGS sequence"/>
</dbReference>
<dbReference type="GO" id="GO:0046872">
    <property type="term" value="F:metal ion binding"/>
    <property type="evidence" value="ECO:0007669"/>
    <property type="project" value="UniProtKB-KW"/>
</dbReference>
<dbReference type="EMBL" id="VVYV01000052">
    <property type="protein sequence ID" value="KAA5413442.1"/>
    <property type="molecule type" value="Genomic_DNA"/>
</dbReference>
<keyword evidence="7 9" id="KW-0560">Oxidoreductase</keyword>
<dbReference type="Proteomes" id="UP000448877">
    <property type="component" value="Unassembled WGS sequence"/>
</dbReference>
<evidence type="ECO:0000313" key="9">
    <source>
        <dbReference type="EMBL" id="ALJ62407.1"/>
    </source>
</evidence>
<dbReference type="GO" id="GO:0051539">
    <property type="term" value="F:4 iron, 4 sulfur cluster binding"/>
    <property type="evidence" value="ECO:0007669"/>
    <property type="project" value="UniProtKB-KW"/>
</dbReference>
<keyword evidence="5" id="KW-0408">Iron</keyword>
<evidence type="ECO:0000313" key="11">
    <source>
        <dbReference type="EMBL" id="KAA5413405.1"/>
    </source>
</evidence>
<dbReference type="InterPro" id="IPR058240">
    <property type="entry name" value="rSAM_sf"/>
</dbReference>
<dbReference type="PANTHER" id="PTHR30352">
    <property type="entry name" value="PYRUVATE FORMATE-LYASE-ACTIVATING ENZYME"/>
    <property type="match status" value="1"/>
</dbReference>
<gene>
    <name evidence="9" type="primary">pflA_4</name>
    <name evidence="10" type="synonym">nrdG</name>
    <name evidence="9" type="ORF">BcellWH2_05204</name>
    <name evidence="14" type="ORF">DWX97_19445</name>
    <name evidence="12" type="ORF">F2Y81_22955</name>
    <name evidence="10" type="ORF">F2Y86_20735</name>
    <name evidence="11" type="ORF">F2Y87_25840</name>
    <name evidence="13" type="ORF">RO785_14900</name>
</gene>
<dbReference type="Proteomes" id="UP000061809">
    <property type="component" value="Chromosome"/>
</dbReference>
<dbReference type="Proteomes" id="UP000325055">
    <property type="component" value="Unassembled WGS sequence"/>
</dbReference>
<evidence type="ECO:0000313" key="19">
    <source>
        <dbReference type="Proteomes" id="UP000482653"/>
    </source>
</evidence>
<evidence type="ECO:0000256" key="6">
    <source>
        <dbReference type="ARBA" id="ARBA00023014"/>
    </source>
</evidence>
<dbReference type="KEGG" id="bcel:BcellWH2_05204"/>
<dbReference type="PIRSF" id="PIRSF000368">
    <property type="entry name" value="NrdG"/>
    <property type="match status" value="1"/>
</dbReference>
<keyword evidence="9" id="KW-0670">Pyruvate</keyword>
<dbReference type="InterPro" id="IPR007197">
    <property type="entry name" value="rSAM"/>
</dbReference>
<evidence type="ECO:0000256" key="3">
    <source>
        <dbReference type="ARBA" id="ARBA00022691"/>
    </source>
</evidence>
<dbReference type="STRING" id="246787.BcellWH2_05204"/>
<dbReference type="PATRIC" id="fig|246787.4.peg.5369"/>